<evidence type="ECO:0000313" key="3">
    <source>
        <dbReference type="EMBL" id="KAF4128492.1"/>
    </source>
</evidence>
<name>A0A8S9UXJ1_PHYIN</name>
<proteinExistence type="predicted"/>
<evidence type="ECO:0000256" key="2">
    <source>
        <dbReference type="SAM" id="SignalP"/>
    </source>
</evidence>
<evidence type="ECO:0000313" key="5">
    <source>
        <dbReference type="Proteomes" id="UP000704712"/>
    </source>
</evidence>
<organism evidence="4 5">
    <name type="scientific">Phytophthora infestans</name>
    <name type="common">Potato late blight agent</name>
    <name type="synonym">Botrytis infestans</name>
    <dbReference type="NCBI Taxonomy" id="4787"/>
    <lineage>
        <taxon>Eukaryota</taxon>
        <taxon>Sar</taxon>
        <taxon>Stramenopiles</taxon>
        <taxon>Oomycota</taxon>
        <taxon>Peronosporomycetes</taxon>
        <taxon>Peronosporales</taxon>
        <taxon>Peronosporaceae</taxon>
        <taxon>Phytophthora</taxon>
    </lineage>
</organism>
<feature type="transmembrane region" description="Helical" evidence="1">
    <location>
        <begin position="92"/>
        <end position="113"/>
    </location>
</feature>
<protein>
    <recommendedName>
        <fullName evidence="6">Transmembrane protein</fullName>
    </recommendedName>
</protein>
<keyword evidence="1" id="KW-0812">Transmembrane</keyword>
<evidence type="ECO:0000313" key="4">
    <source>
        <dbReference type="EMBL" id="KAF4143719.1"/>
    </source>
</evidence>
<reference evidence="4" key="1">
    <citation type="submission" date="2020-03" db="EMBL/GenBank/DDBJ databases">
        <title>Hybrid Assembly of Korean Phytophthora infestans isolates.</title>
        <authorList>
            <person name="Prokchorchik M."/>
            <person name="Lee Y."/>
            <person name="Seo J."/>
            <person name="Cho J.-H."/>
            <person name="Park Y.-E."/>
            <person name="Jang D.-C."/>
            <person name="Im J.-S."/>
            <person name="Choi J.-G."/>
            <person name="Park H.-J."/>
            <person name="Lee G.-B."/>
            <person name="Lee Y.-G."/>
            <person name="Hong S.-Y."/>
            <person name="Cho K."/>
            <person name="Sohn K.H."/>
        </authorList>
    </citation>
    <scope>NUCLEOTIDE SEQUENCE</scope>
    <source>
        <strain evidence="4">KR_2_A2</strain>
    </source>
</reference>
<accession>A0A8S9UXJ1</accession>
<sequence length="212" mass="23962">MRNSSALRTIIWGLWTVVSRPHLCDPWMRSKDIVAAFMLCTTTRAASTLAPCATFCDEVNIESSDDCQCRENNICGSYTCSEAKRQLRMQKLLHLMTVLVSHYLLAFGIVHSIHMSDQEPPPHYKACSRRQPAINQTYSQVFGLGFTLVQFVVFRICYNVLYLLKVEEVKHAGTAAAHRYAKTEGSEVTSPRIEKVTLLASINLSYTPSMHR</sequence>
<dbReference type="Proteomes" id="UP000704712">
    <property type="component" value="Unassembled WGS sequence"/>
</dbReference>
<gene>
    <name evidence="4" type="ORF">GN958_ATG07084</name>
    <name evidence="3" type="ORF">GN958_ATG22327</name>
</gene>
<feature type="transmembrane region" description="Helical" evidence="1">
    <location>
        <begin position="141"/>
        <end position="164"/>
    </location>
</feature>
<dbReference type="EMBL" id="JAACNO010000980">
    <property type="protein sequence ID" value="KAF4143719.1"/>
    <property type="molecule type" value="Genomic_DNA"/>
</dbReference>
<evidence type="ECO:0008006" key="6">
    <source>
        <dbReference type="Google" id="ProtNLM"/>
    </source>
</evidence>
<keyword evidence="1" id="KW-0472">Membrane</keyword>
<keyword evidence="1" id="KW-1133">Transmembrane helix</keyword>
<dbReference type="EMBL" id="JAACNO010003121">
    <property type="protein sequence ID" value="KAF4128492.1"/>
    <property type="molecule type" value="Genomic_DNA"/>
</dbReference>
<comment type="caution">
    <text evidence="4">The sequence shown here is derived from an EMBL/GenBank/DDBJ whole genome shotgun (WGS) entry which is preliminary data.</text>
</comment>
<feature type="chain" id="PRO_5036274403" description="Transmembrane protein" evidence="2">
    <location>
        <begin position="20"/>
        <end position="212"/>
    </location>
</feature>
<keyword evidence="2" id="KW-0732">Signal</keyword>
<feature type="signal peptide" evidence="2">
    <location>
        <begin position="1"/>
        <end position="19"/>
    </location>
</feature>
<evidence type="ECO:0000256" key="1">
    <source>
        <dbReference type="SAM" id="Phobius"/>
    </source>
</evidence>
<dbReference type="AlphaFoldDB" id="A0A8S9UXJ1"/>